<dbReference type="Proteomes" id="UP000031419">
    <property type="component" value="Unassembled WGS sequence"/>
</dbReference>
<accession>A0A073AZ70</accession>
<evidence type="ECO:0000313" key="2">
    <source>
        <dbReference type="Proteomes" id="UP000031419"/>
    </source>
</evidence>
<proteinExistence type="predicted"/>
<dbReference type="AlphaFoldDB" id="A0A073AZ70"/>
<reference evidence="1 2" key="1">
    <citation type="submission" date="2014-06" db="EMBL/GenBank/DDBJ databases">
        <title>Saccharopolyspora rectivirgula DSM-43113 Genome sequencing.</title>
        <authorList>
            <person name="Barrera C."/>
            <person name="Millon L."/>
            <person name="Rognon B."/>
            <person name="Zaugg C."/>
            <person name="Monod M."/>
        </authorList>
    </citation>
    <scope>NUCLEOTIDE SEQUENCE [LARGE SCALE GENOMIC DNA]</scope>
    <source>
        <strain evidence="1 2">DSM 43113</strain>
    </source>
</reference>
<evidence type="ECO:0000313" key="1">
    <source>
        <dbReference type="EMBL" id="KEI45073.1"/>
    </source>
</evidence>
<organism evidence="1 2">
    <name type="scientific">Saccharopolyspora rectivirgula</name>
    <dbReference type="NCBI Taxonomy" id="28042"/>
    <lineage>
        <taxon>Bacteria</taxon>
        <taxon>Bacillati</taxon>
        <taxon>Actinomycetota</taxon>
        <taxon>Actinomycetes</taxon>
        <taxon>Pseudonocardiales</taxon>
        <taxon>Pseudonocardiaceae</taxon>
        <taxon>Saccharopolyspora</taxon>
    </lineage>
</organism>
<keyword evidence="2" id="KW-1185">Reference proteome</keyword>
<dbReference type="RefSeq" id="WP_029721936.1">
    <property type="nucleotide sequence ID" value="NZ_JAJUIW010000006.1"/>
</dbReference>
<sequence length="88" mass="10441">MPEKYYNLPYKAFYYDDPSEQYELIEWMKANRYWEVSAQREGGVRYYVGGGEYSTVYPTGVWLASALDQYPMTDSQFRSRSGSFPNWT</sequence>
<gene>
    <name evidence="1" type="ORF">GU90_07720</name>
</gene>
<protein>
    <submittedName>
        <fullName evidence="1">Uncharacterized protein</fullName>
    </submittedName>
</protein>
<comment type="caution">
    <text evidence="1">The sequence shown here is derived from an EMBL/GenBank/DDBJ whole genome shotgun (WGS) entry which is preliminary data.</text>
</comment>
<dbReference type="EMBL" id="JNVU01000017">
    <property type="protein sequence ID" value="KEI45073.1"/>
    <property type="molecule type" value="Genomic_DNA"/>
</dbReference>
<dbReference type="STRING" id="28042.GU90_07720"/>
<name>A0A073AZ70_9PSEU</name>